<protein>
    <recommendedName>
        <fullName evidence="1">AB hydrolase-1 domain-containing protein</fullName>
    </recommendedName>
</protein>
<dbReference type="Pfam" id="PF00561">
    <property type="entry name" value="Abhydrolase_1"/>
    <property type="match status" value="1"/>
</dbReference>
<sequence length="222" mass="24141">MLQHGLLSRRKSWEDVGYVDALTANFNVITVDSLGHGDSDKPNDATFYARKQRAGDVVAVLDAESITSVHYIGYSMGGWIGTGMALHHPDRLTSLTIGGWDPIGGLSTVPAIGTFDDLFKRARVSAPTLTAWVTSNVLPGLEACWNALKETDCSEVALSDLDVPVLLWSGLADGCLDALKHLRSQYPQYRLLVVPGDHVAARMIHTKESIEGLLNFLERAEP</sequence>
<dbReference type="InterPro" id="IPR050266">
    <property type="entry name" value="AB_hydrolase_sf"/>
</dbReference>
<dbReference type="EMBL" id="UINC01011160">
    <property type="protein sequence ID" value="SVA49380.1"/>
    <property type="molecule type" value="Genomic_DNA"/>
</dbReference>
<dbReference type="PANTHER" id="PTHR43798:SF33">
    <property type="entry name" value="HYDROLASE, PUTATIVE (AFU_ORTHOLOGUE AFUA_2G14860)-RELATED"/>
    <property type="match status" value="1"/>
</dbReference>
<dbReference type="SUPFAM" id="SSF53474">
    <property type="entry name" value="alpha/beta-Hydrolases"/>
    <property type="match status" value="1"/>
</dbReference>
<proteinExistence type="predicted"/>
<dbReference type="GO" id="GO:0047372">
    <property type="term" value="F:monoacylglycerol lipase activity"/>
    <property type="evidence" value="ECO:0007669"/>
    <property type="project" value="TreeGrafter"/>
</dbReference>
<accession>A0A381WA06</accession>
<dbReference type="PRINTS" id="PR00111">
    <property type="entry name" value="ABHYDROLASE"/>
</dbReference>
<evidence type="ECO:0000313" key="2">
    <source>
        <dbReference type="EMBL" id="SVA49380.1"/>
    </source>
</evidence>
<dbReference type="PANTHER" id="PTHR43798">
    <property type="entry name" value="MONOACYLGLYCEROL LIPASE"/>
    <property type="match status" value="1"/>
</dbReference>
<organism evidence="2">
    <name type="scientific">marine metagenome</name>
    <dbReference type="NCBI Taxonomy" id="408172"/>
    <lineage>
        <taxon>unclassified sequences</taxon>
        <taxon>metagenomes</taxon>
        <taxon>ecological metagenomes</taxon>
    </lineage>
</organism>
<name>A0A381WA06_9ZZZZ</name>
<dbReference type="GO" id="GO:0016020">
    <property type="term" value="C:membrane"/>
    <property type="evidence" value="ECO:0007669"/>
    <property type="project" value="TreeGrafter"/>
</dbReference>
<evidence type="ECO:0000259" key="1">
    <source>
        <dbReference type="Pfam" id="PF00561"/>
    </source>
</evidence>
<dbReference type="GO" id="GO:0046464">
    <property type="term" value="P:acylglycerol catabolic process"/>
    <property type="evidence" value="ECO:0007669"/>
    <property type="project" value="TreeGrafter"/>
</dbReference>
<dbReference type="AlphaFoldDB" id="A0A381WA06"/>
<dbReference type="Gene3D" id="3.40.50.1820">
    <property type="entry name" value="alpha/beta hydrolase"/>
    <property type="match status" value="1"/>
</dbReference>
<dbReference type="InterPro" id="IPR029058">
    <property type="entry name" value="AB_hydrolase_fold"/>
</dbReference>
<feature type="domain" description="AB hydrolase-1" evidence="1">
    <location>
        <begin position="2"/>
        <end position="97"/>
    </location>
</feature>
<gene>
    <name evidence="2" type="ORF">METZ01_LOCUS102234</name>
</gene>
<reference evidence="2" key="1">
    <citation type="submission" date="2018-05" db="EMBL/GenBank/DDBJ databases">
        <authorList>
            <person name="Lanie J.A."/>
            <person name="Ng W.-L."/>
            <person name="Kazmierczak K.M."/>
            <person name="Andrzejewski T.M."/>
            <person name="Davidsen T.M."/>
            <person name="Wayne K.J."/>
            <person name="Tettelin H."/>
            <person name="Glass J.I."/>
            <person name="Rusch D."/>
            <person name="Podicherti R."/>
            <person name="Tsui H.-C.T."/>
            <person name="Winkler M.E."/>
        </authorList>
    </citation>
    <scope>NUCLEOTIDE SEQUENCE</scope>
</reference>
<dbReference type="InterPro" id="IPR000073">
    <property type="entry name" value="AB_hydrolase_1"/>
</dbReference>